<dbReference type="PANTHER" id="PTHR39600:SF1">
    <property type="entry name" value="PEPTIDASE INHIBITOR I78 FAMILY PROTEIN"/>
    <property type="match status" value="1"/>
</dbReference>
<protein>
    <submittedName>
        <fullName evidence="1">I78 family peptidase inhibitor</fullName>
    </submittedName>
</protein>
<accession>A0ABY4TWQ6</accession>
<gene>
    <name evidence="1" type="ORF">M9980_06430</name>
</gene>
<name>A0ABY4TWQ6_9SPHN</name>
<dbReference type="InterPro" id="IPR021719">
    <property type="entry name" value="Prot_inh_I78"/>
</dbReference>
<reference evidence="1" key="1">
    <citation type="submission" date="2022-05" db="EMBL/GenBank/DDBJ databases">
        <title>Sphingomonas sp. strain RMG20 Genome sequencing and assembly.</title>
        <authorList>
            <person name="Kim I."/>
        </authorList>
    </citation>
    <scope>NUCLEOTIDE SEQUENCE</scope>
    <source>
        <strain evidence="1">RMG20</strain>
    </source>
</reference>
<dbReference type="Proteomes" id="UP001055580">
    <property type="component" value="Chromosome"/>
</dbReference>
<evidence type="ECO:0000313" key="1">
    <source>
        <dbReference type="EMBL" id="URW76826.1"/>
    </source>
</evidence>
<sequence length="88" mass="9578">MIRAGLLALLLGGCVLPVDTSPSCNAETVQGWIGQKFSDRLSRTLQRKTGSRAVRVIRPGMAVTMDYRAGRLNITLDEKDMVTALRCG</sequence>
<dbReference type="EMBL" id="CP098401">
    <property type="protein sequence ID" value="URW76826.1"/>
    <property type="molecule type" value="Genomic_DNA"/>
</dbReference>
<dbReference type="Gene3D" id="3.30.10.10">
    <property type="entry name" value="Trypsin Inhibitor V, subunit A"/>
    <property type="match status" value="1"/>
</dbReference>
<dbReference type="PANTHER" id="PTHR39600">
    <property type="entry name" value="PEPTIDASE INHIBITOR I78 FAMILY PROTEIN"/>
    <property type="match status" value="1"/>
</dbReference>
<dbReference type="RefSeq" id="WP_250754549.1">
    <property type="nucleotide sequence ID" value="NZ_CP098401.1"/>
</dbReference>
<proteinExistence type="predicted"/>
<organism evidence="1 2">
    <name type="scientific">Sphingomonas donggukensis</name>
    <dbReference type="NCBI Taxonomy" id="2949093"/>
    <lineage>
        <taxon>Bacteria</taxon>
        <taxon>Pseudomonadati</taxon>
        <taxon>Pseudomonadota</taxon>
        <taxon>Alphaproteobacteria</taxon>
        <taxon>Sphingomonadales</taxon>
        <taxon>Sphingomonadaceae</taxon>
        <taxon>Sphingomonas</taxon>
    </lineage>
</organism>
<evidence type="ECO:0000313" key="2">
    <source>
        <dbReference type="Proteomes" id="UP001055580"/>
    </source>
</evidence>
<keyword evidence="2" id="KW-1185">Reference proteome</keyword>
<dbReference type="Pfam" id="PF11720">
    <property type="entry name" value="Inhibitor_I78"/>
    <property type="match status" value="1"/>
</dbReference>